<feature type="domain" description="SbsA Ig-like" evidence="3">
    <location>
        <begin position="59"/>
        <end position="167"/>
    </location>
</feature>
<dbReference type="RefSeq" id="WP_153741526.1">
    <property type="nucleotide sequence ID" value="NZ_JAHVHZ010000004.1"/>
</dbReference>
<protein>
    <recommendedName>
        <fullName evidence="3">SbsA Ig-like domain-containing protein</fullName>
    </recommendedName>
</protein>
<proteinExistence type="predicted"/>
<dbReference type="Gene3D" id="2.60.40.1220">
    <property type="match status" value="1"/>
</dbReference>
<dbReference type="AlphaFoldDB" id="A0A833JLW6"/>
<name>A0A833JLW6_MARNT</name>
<organism evidence="4 5">
    <name type="scientific">Marinobacter nauticus</name>
    <name type="common">Marinobacter hydrocarbonoclasticus</name>
    <name type="synonym">Marinobacter aquaeolei</name>
    <dbReference type="NCBI Taxonomy" id="2743"/>
    <lineage>
        <taxon>Bacteria</taxon>
        <taxon>Pseudomonadati</taxon>
        <taxon>Pseudomonadota</taxon>
        <taxon>Gammaproteobacteria</taxon>
        <taxon>Pseudomonadales</taxon>
        <taxon>Marinobacteraceae</taxon>
        <taxon>Marinobacter</taxon>
    </lineage>
</organism>
<feature type="region of interest" description="Disordered" evidence="2">
    <location>
        <begin position="24"/>
        <end position="55"/>
    </location>
</feature>
<feature type="compositionally biased region" description="Polar residues" evidence="2">
    <location>
        <begin position="156"/>
        <end position="187"/>
    </location>
</feature>
<feature type="domain" description="SbsA Ig-like" evidence="3">
    <location>
        <begin position="174"/>
        <end position="282"/>
    </location>
</feature>
<sequence>MISFKHSVLALGVASTFALTGCGGGGGGGPSDPRLDIPEDPGTQPRDETEQQGFCSSSTTSFAVTEFVPADGATDVAVNSNIRITFNANIDADSVDGNVRLLIDGTNPIALEEGSPRVVGRSIVLNPLGDLAADSTFTIRAEDGLRADCDGENRKALTSAQTSSFSTGAGGEQDTNGPTITASSPETGESLAPRDTRLFVEFDEPIDPLSVNETNFVVTQLDSQGNEVGTVSGALNPVGNSIEFTPDSNLSGQTFYKFNVGTSVTDLAGNTLTAEGEFTFRTGGLVLALNDGVVSQIPLLGDGLNLLGGTLLDPLAFGDSEDGLSNLDNALILQIPLVDGLQDLANGGAPNFTAPDFTPVNGVDFVEFTSAAIAVCDPKSYTELQDGRPSVDCTLALDLGLDVTELASLADAFTGGDPSQVPDLLLGLFEGLASGDLSALPPELAGLFEQDGLGISLKLVDDDGLPLPTPLEDALVTVLDTVGQLPVLGTLVDQQDGKPLVDVGLLEGELLGVAAGDLVSIGLLSGTEEFIGPNGILNLGGALFDTLLELSPIDFGGGETPAPGDLPLIGDLLTLLDAGNFFEGGFDPANLPIIGSLASLFEMGGDFAPEDIPVIGELLSLLNPETLTEGDIPVIGGLIDQLLALGQDSPLQDLPLVGDLLGLLESGAGDSPLGDILDPSALGNIPVLGPVLDGLLGGLFGALPS</sequence>
<evidence type="ECO:0000259" key="3">
    <source>
        <dbReference type="Pfam" id="PF13205"/>
    </source>
</evidence>
<dbReference type="InterPro" id="IPR014755">
    <property type="entry name" value="Cu-Rt/internalin_Ig-like"/>
</dbReference>
<dbReference type="Pfam" id="PF13205">
    <property type="entry name" value="Big_5"/>
    <property type="match status" value="2"/>
</dbReference>
<comment type="caution">
    <text evidence="4">The sequence shown here is derived from an EMBL/GenBank/DDBJ whole genome shotgun (WGS) entry which is preliminary data.</text>
</comment>
<evidence type="ECO:0000313" key="4">
    <source>
        <dbReference type="EMBL" id="KAE8544219.1"/>
    </source>
</evidence>
<accession>A0A833JLW6</accession>
<evidence type="ECO:0000256" key="2">
    <source>
        <dbReference type="SAM" id="MobiDB-lite"/>
    </source>
</evidence>
<dbReference type="EMBL" id="WBMP01000020">
    <property type="protein sequence ID" value="KAE8544219.1"/>
    <property type="molecule type" value="Genomic_DNA"/>
</dbReference>
<reference evidence="4 5" key="1">
    <citation type="submission" date="2019-10" db="EMBL/GenBank/DDBJ databases">
        <title>Draft genome sequence of Marinobacter hydrocarbonoclasticus NCT7M from the microbiome of the marine copepod.</title>
        <authorList>
            <person name="Nuttall R."/>
            <person name="Sharma G."/>
            <person name="Moisander P."/>
        </authorList>
    </citation>
    <scope>NUCLEOTIDE SEQUENCE [LARGE SCALE GENOMIC DNA]</scope>
    <source>
        <strain evidence="4 5">NCT7M</strain>
    </source>
</reference>
<dbReference type="PROSITE" id="PS51257">
    <property type="entry name" value="PROKAR_LIPOPROTEIN"/>
    <property type="match status" value="1"/>
</dbReference>
<dbReference type="Proteomes" id="UP000469950">
    <property type="component" value="Unassembled WGS sequence"/>
</dbReference>
<evidence type="ECO:0000256" key="1">
    <source>
        <dbReference type="ARBA" id="ARBA00022729"/>
    </source>
</evidence>
<keyword evidence="1" id="KW-0732">Signal</keyword>
<gene>
    <name evidence="4" type="ORF">F6453_3476</name>
</gene>
<feature type="region of interest" description="Disordered" evidence="2">
    <location>
        <begin position="156"/>
        <end position="192"/>
    </location>
</feature>
<dbReference type="InterPro" id="IPR032812">
    <property type="entry name" value="SbsA_Ig"/>
</dbReference>
<evidence type="ECO:0000313" key="5">
    <source>
        <dbReference type="Proteomes" id="UP000469950"/>
    </source>
</evidence>